<evidence type="ECO:0000313" key="8">
    <source>
        <dbReference type="EMBL" id="KAE9257976.1"/>
    </source>
</evidence>
<evidence type="ECO:0000313" key="7">
    <source>
        <dbReference type="EMBL" id="KAE9255876.1"/>
    </source>
</evidence>
<dbReference type="EMBL" id="QXFY01000254">
    <property type="protein sequence ID" value="KAE9350440.1"/>
    <property type="molecule type" value="Genomic_DNA"/>
</dbReference>
<name>A0A6A3MJJ9_9STRA</name>
<protein>
    <recommendedName>
        <fullName evidence="21">DOPA 4,5-dioxygenase</fullName>
    </recommendedName>
</protein>
<dbReference type="Proteomes" id="UP000460718">
    <property type="component" value="Unassembled WGS sequence"/>
</dbReference>
<evidence type="ECO:0000313" key="17">
    <source>
        <dbReference type="Proteomes" id="UP000460718"/>
    </source>
</evidence>
<dbReference type="EMBL" id="QXGE01000001">
    <property type="protein sequence ID" value="KAE9331079.1"/>
    <property type="molecule type" value="Genomic_DNA"/>
</dbReference>
<evidence type="ECO:0000313" key="15">
    <source>
        <dbReference type="Proteomes" id="UP000440732"/>
    </source>
</evidence>
<dbReference type="Pfam" id="PF08883">
    <property type="entry name" value="DOPA_dioxygen"/>
    <property type="match status" value="1"/>
</dbReference>
<dbReference type="Proteomes" id="UP000433483">
    <property type="component" value="Unassembled WGS sequence"/>
</dbReference>
<accession>A0A6A3MJJ9</accession>
<keyword evidence="12" id="KW-1185">Reference proteome</keyword>
<dbReference type="Proteomes" id="UP000440732">
    <property type="component" value="Unassembled WGS sequence"/>
</dbReference>
<dbReference type="AlphaFoldDB" id="A0A6A3MJJ9"/>
<evidence type="ECO:0000313" key="3">
    <source>
        <dbReference type="EMBL" id="KAE9139863.1"/>
    </source>
</evidence>
<evidence type="ECO:0000313" key="16">
    <source>
        <dbReference type="Proteomes" id="UP000441208"/>
    </source>
</evidence>
<dbReference type="Proteomes" id="UP000429523">
    <property type="component" value="Unassembled WGS sequence"/>
</dbReference>
<evidence type="ECO:0000313" key="12">
    <source>
        <dbReference type="Proteomes" id="UP000433483"/>
    </source>
</evidence>
<dbReference type="EMBL" id="QXFZ01000002">
    <property type="protein sequence ID" value="KAE9141584.1"/>
    <property type="molecule type" value="Genomic_DNA"/>
</dbReference>
<dbReference type="PANTHER" id="PTHR36423:SF2">
    <property type="entry name" value="AFR070WP"/>
    <property type="match status" value="1"/>
</dbReference>
<dbReference type="SUPFAM" id="SSF143410">
    <property type="entry name" value="DOPA-like"/>
    <property type="match status" value="1"/>
</dbReference>
<dbReference type="EMBL" id="QXGA01000001">
    <property type="protein sequence ID" value="KAE9156095.1"/>
    <property type="molecule type" value="Genomic_DNA"/>
</dbReference>
<evidence type="ECO:0000313" key="1">
    <source>
        <dbReference type="EMBL" id="KAE8950474.1"/>
    </source>
</evidence>
<dbReference type="Proteomes" id="UP000486351">
    <property type="component" value="Unassembled WGS sequence"/>
</dbReference>
<dbReference type="EMBL" id="QXGF01000001">
    <property type="protein sequence ID" value="KAE8950474.1"/>
    <property type="molecule type" value="Genomic_DNA"/>
</dbReference>
<dbReference type="InterPro" id="IPR014980">
    <property type="entry name" value="DOPA_dioxygen"/>
</dbReference>
<proteinExistence type="predicted"/>
<evidence type="ECO:0000313" key="19">
    <source>
        <dbReference type="Proteomes" id="UP000486351"/>
    </source>
</evidence>
<evidence type="ECO:0000313" key="6">
    <source>
        <dbReference type="EMBL" id="KAE9238844.1"/>
    </source>
</evidence>
<dbReference type="Gene3D" id="3.30.70.1240">
    <property type="entry name" value="DOPA-like domains"/>
    <property type="match status" value="1"/>
</dbReference>
<evidence type="ECO:0000313" key="18">
    <source>
        <dbReference type="Proteomes" id="UP000476176"/>
    </source>
</evidence>
<evidence type="ECO:0000313" key="13">
    <source>
        <dbReference type="Proteomes" id="UP000437068"/>
    </source>
</evidence>
<dbReference type="Proteomes" id="UP000441208">
    <property type="component" value="Unassembled WGS sequence"/>
</dbReference>
<dbReference type="PANTHER" id="PTHR36423">
    <property type="entry name" value="AFR070WP"/>
    <property type="match status" value="1"/>
</dbReference>
<evidence type="ECO:0000313" key="20">
    <source>
        <dbReference type="Proteomes" id="UP000488956"/>
    </source>
</evidence>
<evidence type="ECO:0000313" key="2">
    <source>
        <dbReference type="EMBL" id="KAE9031067.1"/>
    </source>
</evidence>
<dbReference type="EMBL" id="QXFW01000006">
    <property type="protein sequence ID" value="KAE9031067.1"/>
    <property type="molecule type" value="Genomic_DNA"/>
</dbReference>
<evidence type="ECO:0000313" key="4">
    <source>
        <dbReference type="EMBL" id="KAE9141584.1"/>
    </source>
</evidence>
<dbReference type="EMBL" id="QXGD01000011">
    <property type="protein sequence ID" value="KAE9257976.1"/>
    <property type="molecule type" value="Genomic_DNA"/>
</dbReference>
<evidence type="ECO:0000313" key="5">
    <source>
        <dbReference type="EMBL" id="KAE9156095.1"/>
    </source>
</evidence>
<dbReference type="Proteomes" id="UP000488956">
    <property type="component" value="Unassembled WGS sequence"/>
</dbReference>
<comment type="caution">
    <text evidence="2">The sequence shown here is derived from an EMBL/GenBank/DDBJ whole genome shotgun (WGS) entry which is preliminary data.</text>
</comment>
<dbReference type="Proteomes" id="UP000440367">
    <property type="component" value="Unassembled WGS sequence"/>
</dbReference>
<evidence type="ECO:0000313" key="11">
    <source>
        <dbReference type="Proteomes" id="UP000429523"/>
    </source>
</evidence>
<dbReference type="Proteomes" id="UP000437068">
    <property type="component" value="Unassembled WGS sequence"/>
</dbReference>
<sequence>MSPSNTKVDASTIKEWHFHTCFFATNERSKEEAQALRDALVDQVTADPKNFVAVCNGVADKELPGLESKPPPFNLGPVGPHLSGSFETWVPVESFAQVLSWFTLHRGSLSILVHPLTRHEREDHSTHAMWLGQPFVIDLDRLREDLITPPLQYPELGLGYSATSGEQ</sequence>
<evidence type="ECO:0000313" key="14">
    <source>
        <dbReference type="Proteomes" id="UP000440367"/>
    </source>
</evidence>
<organism evidence="2 17">
    <name type="scientific">Phytophthora fragariae</name>
    <dbReference type="NCBI Taxonomy" id="53985"/>
    <lineage>
        <taxon>Eukaryota</taxon>
        <taxon>Sar</taxon>
        <taxon>Stramenopiles</taxon>
        <taxon>Oomycota</taxon>
        <taxon>Peronosporomycetes</taxon>
        <taxon>Peronosporales</taxon>
        <taxon>Peronosporaceae</taxon>
        <taxon>Phytophthora</taxon>
    </lineage>
</organism>
<dbReference type="Proteomes" id="UP000476176">
    <property type="component" value="Unassembled WGS sequence"/>
</dbReference>
<dbReference type="EMBL" id="QXFX01000008">
    <property type="protein sequence ID" value="KAE9139863.1"/>
    <property type="molecule type" value="Genomic_DNA"/>
</dbReference>
<evidence type="ECO:0000313" key="10">
    <source>
        <dbReference type="EMBL" id="KAE9350440.1"/>
    </source>
</evidence>
<dbReference type="InterPro" id="IPR023389">
    <property type="entry name" value="DOPA-like_sf"/>
</dbReference>
<gene>
    <name evidence="9" type="ORF">PF001_g15</name>
    <name evidence="8" type="ORF">PF002_g548</name>
    <name evidence="7" type="ORF">PF004_g370</name>
    <name evidence="6" type="ORF">PF005_g50</name>
    <name evidence="5" type="ORF">PF006_g49</name>
    <name evidence="4" type="ORF">PF007_g84</name>
    <name evidence="10" type="ORF">PF008_g6435</name>
    <name evidence="1" type="ORF">PF009_g48</name>
    <name evidence="3" type="ORF">PF010_g408</name>
    <name evidence="2" type="ORF">PF011_g286</name>
</gene>
<dbReference type="EMBL" id="QXGB01000001">
    <property type="protein sequence ID" value="KAE9238844.1"/>
    <property type="molecule type" value="Genomic_DNA"/>
</dbReference>
<dbReference type="OrthoDB" id="9970095at2759"/>
<evidence type="ECO:0008006" key="21">
    <source>
        <dbReference type="Google" id="ProtNLM"/>
    </source>
</evidence>
<evidence type="ECO:0000313" key="9">
    <source>
        <dbReference type="EMBL" id="KAE9331079.1"/>
    </source>
</evidence>
<dbReference type="EMBL" id="QXGC01000007">
    <property type="protein sequence ID" value="KAE9255876.1"/>
    <property type="molecule type" value="Genomic_DNA"/>
</dbReference>
<reference evidence="17 18" key="1">
    <citation type="submission" date="2018-09" db="EMBL/GenBank/DDBJ databases">
        <title>Genomic investigation of the strawberry pathogen Phytophthora fragariae indicates pathogenicity is determined by transcriptional variation in three key races.</title>
        <authorList>
            <person name="Adams T.M."/>
            <person name="Armitage A.D."/>
            <person name="Sobczyk M.K."/>
            <person name="Bates H.J."/>
            <person name="Dunwell J.M."/>
            <person name="Nellist C.F."/>
            <person name="Harrison R.J."/>
        </authorList>
    </citation>
    <scope>NUCLEOTIDE SEQUENCE [LARGE SCALE GENOMIC DNA]</scope>
    <source>
        <strain evidence="9 13">A4</strain>
        <strain evidence="8 14">BC-1</strain>
        <strain evidence="7 18">BC-23</strain>
        <strain evidence="6 12">NOV-27</strain>
        <strain evidence="5 15">NOV-5</strain>
        <strain evidence="4 16">NOV-71</strain>
        <strain evidence="10 19">NOV-77</strain>
        <strain evidence="1 11">NOV-9</strain>
        <strain evidence="3 20">ONT-3</strain>
        <strain evidence="2 17">SCRP245</strain>
    </source>
</reference>